<keyword evidence="3" id="KW-1185">Reference proteome</keyword>
<gene>
    <name evidence="2" type="ORF">ATH84_10091</name>
</gene>
<evidence type="ECO:0000313" key="2">
    <source>
        <dbReference type="EMBL" id="REG48274.1"/>
    </source>
</evidence>
<dbReference type="InterPro" id="IPR006657">
    <property type="entry name" value="MoPterin_dinucl-bd_dom"/>
</dbReference>
<dbReference type="GO" id="GO:0043546">
    <property type="term" value="F:molybdopterin cofactor binding"/>
    <property type="evidence" value="ECO:0007669"/>
    <property type="project" value="InterPro"/>
</dbReference>
<proteinExistence type="predicted"/>
<accession>A0AAQ0KM20</accession>
<feature type="non-terminal residue" evidence="2">
    <location>
        <position position="1"/>
    </location>
</feature>
<comment type="caution">
    <text evidence="2">The sequence shown here is derived from an EMBL/GenBank/DDBJ whole genome shotgun (WGS) entry which is preliminary data.</text>
</comment>
<evidence type="ECO:0000259" key="1">
    <source>
        <dbReference type="Pfam" id="PF01568"/>
    </source>
</evidence>
<dbReference type="GO" id="GO:0016491">
    <property type="term" value="F:oxidoreductase activity"/>
    <property type="evidence" value="ECO:0007669"/>
    <property type="project" value="InterPro"/>
</dbReference>
<dbReference type="EMBL" id="QUMX01000009">
    <property type="protein sequence ID" value="REG48274.1"/>
    <property type="molecule type" value="Genomic_DNA"/>
</dbReference>
<organism evidence="2 3">
    <name type="scientific">Paracoccus versutus</name>
    <name type="common">Thiobacillus versutus</name>
    <dbReference type="NCBI Taxonomy" id="34007"/>
    <lineage>
        <taxon>Bacteria</taxon>
        <taxon>Pseudomonadati</taxon>
        <taxon>Pseudomonadota</taxon>
        <taxon>Alphaproteobacteria</taxon>
        <taxon>Rhodobacterales</taxon>
        <taxon>Paracoccaceae</taxon>
        <taxon>Paracoccus</taxon>
    </lineage>
</organism>
<feature type="domain" description="Molybdopterin dinucleotide-binding" evidence="1">
    <location>
        <begin position="40"/>
        <end position="148"/>
    </location>
</feature>
<dbReference type="Pfam" id="PF01568">
    <property type="entry name" value="Molydop_binding"/>
    <property type="match status" value="1"/>
</dbReference>
<evidence type="ECO:0000313" key="3">
    <source>
        <dbReference type="Proteomes" id="UP000256794"/>
    </source>
</evidence>
<dbReference type="InterPro" id="IPR009010">
    <property type="entry name" value="Asp_de-COase-like_dom_sf"/>
</dbReference>
<dbReference type="CDD" id="cd02787">
    <property type="entry name" value="MopB_CT_ydeP"/>
    <property type="match status" value="1"/>
</dbReference>
<sequence>GFHLDVPPRRRVWATPNGKANFLPLPGLEVNDPVDDPQMLRLSTIRSHDQFNTTIYSYNDRYRGIHGDRMVLFMNAGDIAARGLADGQAVALETISRDGRPRRVAGLTVVAYPMPSGSVAGYYPELNPLMPLDYHDHITGTPAAKSVPVRIAT</sequence>
<protein>
    <submittedName>
        <fullName evidence="2">Formate dehydrogenase major subunit</fullName>
    </submittedName>
</protein>
<dbReference type="Proteomes" id="UP000256794">
    <property type="component" value="Unassembled WGS sequence"/>
</dbReference>
<dbReference type="InterPro" id="IPR037951">
    <property type="entry name" value="MopB_CT_YdeP"/>
</dbReference>
<dbReference type="RefSeq" id="WP_279432820.1">
    <property type="nucleotide sequence ID" value="NZ_QUMX01000009.1"/>
</dbReference>
<dbReference type="SUPFAM" id="SSF50692">
    <property type="entry name" value="ADC-like"/>
    <property type="match status" value="1"/>
</dbReference>
<dbReference type="AlphaFoldDB" id="A0AAQ0KM20"/>
<reference evidence="2 3" key="1">
    <citation type="submission" date="2018-08" db="EMBL/GenBank/DDBJ databases">
        <title>Genomic Encyclopedia of Archaeal and Bacterial Type Strains, Phase II (KMG-II): from individual species to whole genera.</title>
        <authorList>
            <person name="Goeker M."/>
        </authorList>
    </citation>
    <scope>NUCLEOTIDE SEQUENCE [LARGE SCALE GENOMIC DNA]</scope>
    <source>
        <strain evidence="2 3">DSM 582</strain>
    </source>
</reference>
<dbReference type="Gene3D" id="2.40.40.20">
    <property type="match status" value="1"/>
</dbReference>
<name>A0AAQ0KM20_PARVE</name>